<gene>
    <name evidence="1" type="ORF">J3S90_12505</name>
</gene>
<evidence type="ECO:0000313" key="2">
    <source>
        <dbReference type="Proteomes" id="UP000674217"/>
    </source>
</evidence>
<comment type="caution">
    <text evidence="1">The sequence shown here is derived from an EMBL/GenBank/DDBJ whole genome shotgun (WGS) entry which is preliminary data.</text>
</comment>
<organism evidence="1 2">
    <name type="scientific">Flavobacterium flabelliforme</name>
    <dbReference type="NCBI Taxonomy" id="2816119"/>
    <lineage>
        <taxon>Bacteria</taxon>
        <taxon>Pseudomonadati</taxon>
        <taxon>Bacteroidota</taxon>
        <taxon>Flavobacteriia</taxon>
        <taxon>Flavobacteriales</taxon>
        <taxon>Flavobacteriaceae</taxon>
        <taxon>Flavobacterium</taxon>
    </lineage>
</organism>
<reference evidence="1 2" key="1">
    <citation type="submission" date="2021-03" db="EMBL/GenBank/DDBJ databases">
        <title>Flavobacterium Flabelliformis Sp. Nov. And Flavobacterium Geliluteum Sp. Nov., Two Novel Multidrug Resistant Psychrophilic Species Isolated From Antarctica.</title>
        <authorList>
            <person name="Kralova S."/>
            <person name="Busse H.J."/>
            <person name="Bezdicek M."/>
            <person name="Nykrynova M."/>
            <person name="Kroupova E."/>
            <person name="Krsek D."/>
            <person name="Sedlacek I."/>
        </authorList>
    </citation>
    <scope>NUCLEOTIDE SEQUENCE [LARGE SCALE GENOMIC DNA]</scope>
    <source>
        <strain evidence="1 2">P4023</strain>
    </source>
</reference>
<evidence type="ECO:0000313" key="1">
    <source>
        <dbReference type="EMBL" id="MBP4142622.1"/>
    </source>
</evidence>
<dbReference type="RefSeq" id="WP_210646481.1">
    <property type="nucleotide sequence ID" value="NZ_JAGFBU010000005.1"/>
</dbReference>
<protein>
    <submittedName>
        <fullName evidence="1">Uncharacterized protein</fullName>
    </submittedName>
</protein>
<dbReference type="EMBL" id="JAGFBU010000005">
    <property type="protein sequence ID" value="MBP4142622.1"/>
    <property type="molecule type" value="Genomic_DNA"/>
</dbReference>
<sequence length="581" mass="67285">MKFIDIDSLNITTELDVLKRDTQRNSFFLYQHKGVFFADNTRIGNKNQNEAKEKFISVLKKAKEEHIALVLSPEYSCPKSVIEEIIANEDLQPSQNKLWALGGESLNKVELDSLRAINYEKLYIHFEDCYTTSDKNYVDPLYYIFKGKHDGLEKLIILIQFKTRHMGGLWSSQIEPDNLIKGSTVYIIKNNNHSVRLMSFICSEAMNFNAQFEQELTDNHSWIDSPYLILSLQFNPNPSHNNFIAFKQFSLAREKRELLTLNWGIDTTFLNGKYLYEDNNAPRSAIYFKTVDTELDYKPKKIIDNHNKGLYFLQIKRNKRVYFLNRNIELFKIHNKSVHIIEGVDEQQRREGPTVTNIYHFVNSIDLEEISIVSDNHIDFLNDRGVTNAYLLDPFKSFLDKERLINISTGKVKGKEESKWSDVIHLNSFTLNESDECNNRLTYIEDTFSTSEAVRNSNCSSVAELDCNILPNNTLYPHSIKHLGYKDLQLAFSDNACDFNYRYNVVNQTGEIQKATICYIGNASDREVKSTYDELQKLFETGTQGKDTIVVYYKRGLNLEQKSNPHAGSYTEVPTDNNSIF</sequence>
<proteinExistence type="predicted"/>
<keyword evidence="2" id="KW-1185">Reference proteome</keyword>
<name>A0ABS5CVG8_9FLAO</name>
<accession>A0ABS5CVG8</accession>
<dbReference type="Proteomes" id="UP000674217">
    <property type="component" value="Unassembled WGS sequence"/>
</dbReference>